<protein>
    <submittedName>
        <fullName evidence="1">Uncharacterized protein</fullName>
    </submittedName>
</protein>
<keyword evidence="2" id="KW-1185">Reference proteome</keyword>
<proteinExistence type="predicted"/>
<dbReference type="EMBL" id="JAAAHW010003171">
    <property type="protein sequence ID" value="KAF9987512.1"/>
    <property type="molecule type" value="Genomic_DNA"/>
</dbReference>
<organism evidence="1 2">
    <name type="scientific">Modicella reniformis</name>
    <dbReference type="NCBI Taxonomy" id="1440133"/>
    <lineage>
        <taxon>Eukaryota</taxon>
        <taxon>Fungi</taxon>
        <taxon>Fungi incertae sedis</taxon>
        <taxon>Mucoromycota</taxon>
        <taxon>Mortierellomycotina</taxon>
        <taxon>Mortierellomycetes</taxon>
        <taxon>Mortierellales</taxon>
        <taxon>Mortierellaceae</taxon>
        <taxon>Modicella</taxon>
    </lineage>
</organism>
<dbReference type="Proteomes" id="UP000749646">
    <property type="component" value="Unassembled WGS sequence"/>
</dbReference>
<name>A0A9P6MBK6_9FUNG</name>
<evidence type="ECO:0000313" key="2">
    <source>
        <dbReference type="Proteomes" id="UP000749646"/>
    </source>
</evidence>
<reference evidence="1" key="1">
    <citation type="journal article" date="2020" name="Fungal Divers.">
        <title>Resolving the Mortierellaceae phylogeny through synthesis of multi-gene phylogenetics and phylogenomics.</title>
        <authorList>
            <person name="Vandepol N."/>
            <person name="Liber J."/>
            <person name="Desiro A."/>
            <person name="Na H."/>
            <person name="Kennedy M."/>
            <person name="Barry K."/>
            <person name="Grigoriev I.V."/>
            <person name="Miller A.N."/>
            <person name="O'Donnell K."/>
            <person name="Stajich J.E."/>
            <person name="Bonito G."/>
        </authorList>
    </citation>
    <scope>NUCLEOTIDE SEQUENCE</scope>
    <source>
        <strain evidence="1">MES-2147</strain>
    </source>
</reference>
<dbReference type="AlphaFoldDB" id="A0A9P6MBK6"/>
<gene>
    <name evidence="1" type="ORF">BGZ65_003293</name>
</gene>
<accession>A0A9P6MBK6</accession>
<sequence length="172" mass="18962">MPAYKKVLDGAMSPQMPSAITSDGKKWLAIVKGIGHVYDIDSGKWSIELTVHGQDKSAALGAATDPDTGIIFIPFGYYEEETYFGQFFAQERKLSMLMVNMTDYTLTTDGRNVSTLDQNAYAVAWSQPLRSLLYVAGSNLYSYNATGGWRDLRSAMVGDIPSARINAKDRAR</sequence>
<dbReference type="OrthoDB" id="432528at2759"/>
<comment type="caution">
    <text evidence="1">The sequence shown here is derived from an EMBL/GenBank/DDBJ whole genome shotgun (WGS) entry which is preliminary data.</text>
</comment>
<evidence type="ECO:0000313" key="1">
    <source>
        <dbReference type="EMBL" id="KAF9987512.1"/>
    </source>
</evidence>